<reference evidence="2 3" key="1">
    <citation type="journal article" date="2018" name="Nat. Biotechnol.">
        <title>A standardized bacterial taxonomy based on genome phylogeny substantially revises the tree of life.</title>
        <authorList>
            <person name="Parks D.H."/>
            <person name="Chuvochina M."/>
            <person name="Waite D.W."/>
            <person name="Rinke C."/>
            <person name="Skarshewski A."/>
            <person name="Chaumeil P.A."/>
            <person name="Hugenholtz P."/>
        </authorList>
    </citation>
    <scope>NUCLEOTIDE SEQUENCE [LARGE SCALE GENOMIC DNA]</scope>
    <source>
        <strain evidence="2">UBA10227</strain>
    </source>
</reference>
<evidence type="ECO:0000313" key="2">
    <source>
        <dbReference type="EMBL" id="HCY80882.1"/>
    </source>
</evidence>
<accession>A0A3D6BNR9</accession>
<dbReference type="AlphaFoldDB" id="A0A3D6BNR9"/>
<proteinExistence type="predicted"/>
<comment type="caution">
    <text evidence="2">The sequence shown here is derived from an EMBL/GenBank/DDBJ whole genome shotgun (WGS) entry which is preliminary data.</text>
</comment>
<keyword evidence="1" id="KW-0472">Membrane</keyword>
<protein>
    <submittedName>
        <fullName evidence="2">Uncharacterized protein</fullName>
    </submittedName>
</protein>
<keyword evidence="1" id="KW-1133">Transmembrane helix</keyword>
<gene>
    <name evidence="2" type="ORF">DHV22_04380</name>
</gene>
<sequence length="89" mass="9749">MSAVIEFIETMESLKVSPVPSLGAEPTPMFILAIFYFFYFYILVWSTVIEVLSTLKLVLSHDNSNISSVQQSGAENTGIASVVFAVSPQ</sequence>
<name>A0A3D6BNR9_9FLAO</name>
<feature type="transmembrane region" description="Helical" evidence="1">
    <location>
        <begin position="29"/>
        <end position="52"/>
    </location>
</feature>
<dbReference type="EMBL" id="DPRK01000071">
    <property type="protein sequence ID" value="HCY80882.1"/>
    <property type="molecule type" value="Genomic_DNA"/>
</dbReference>
<organism evidence="2 3">
    <name type="scientific">Xanthomarina gelatinilytica</name>
    <dbReference type="NCBI Taxonomy" id="1137281"/>
    <lineage>
        <taxon>Bacteria</taxon>
        <taxon>Pseudomonadati</taxon>
        <taxon>Bacteroidota</taxon>
        <taxon>Flavobacteriia</taxon>
        <taxon>Flavobacteriales</taxon>
        <taxon>Flavobacteriaceae</taxon>
        <taxon>Xanthomarina</taxon>
    </lineage>
</organism>
<evidence type="ECO:0000256" key="1">
    <source>
        <dbReference type="SAM" id="Phobius"/>
    </source>
</evidence>
<dbReference type="Proteomes" id="UP000263268">
    <property type="component" value="Unassembled WGS sequence"/>
</dbReference>
<keyword evidence="1" id="KW-0812">Transmembrane</keyword>
<evidence type="ECO:0000313" key="3">
    <source>
        <dbReference type="Proteomes" id="UP000263268"/>
    </source>
</evidence>